<dbReference type="AlphaFoldDB" id="A0A9Q0VBG1"/>
<dbReference type="EMBL" id="JAPFFM010000009">
    <property type="protein sequence ID" value="KAJ6745263.1"/>
    <property type="molecule type" value="Genomic_DNA"/>
</dbReference>
<name>A0A9Q0VBG1_9ROSI</name>
<dbReference type="Proteomes" id="UP001151752">
    <property type="component" value="Chromosome 6"/>
</dbReference>
<organism evidence="1 2">
    <name type="scientific">Salix koriyanagi</name>
    <dbReference type="NCBI Taxonomy" id="2511006"/>
    <lineage>
        <taxon>Eukaryota</taxon>
        <taxon>Viridiplantae</taxon>
        <taxon>Streptophyta</taxon>
        <taxon>Embryophyta</taxon>
        <taxon>Tracheophyta</taxon>
        <taxon>Spermatophyta</taxon>
        <taxon>Magnoliopsida</taxon>
        <taxon>eudicotyledons</taxon>
        <taxon>Gunneridae</taxon>
        <taxon>Pentapetalae</taxon>
        <taxon>rosids</taxon>
        <taxon>fabids</taxon>
        <taxon>Malpighiales</taxon>
        <taxon>Salicaceae</taxon>
        <taxon>Saliceae</taxon>
        <taxon>Salix</taxon>
    </lineage>
</organism>
<proteinExistence type="predicted"/>
<reference evidence="1" key="2">
    <citation type="journal article" date="2023" name="Int. J. Mol. Sci.">
        <title>De Novo Assembly and Annotation of 11 Diverse Shrub Willow (Salix) Genomes Reveals Novel Gene Organization in Sex-Linked Regions.</title>
        <authorList>
            <person name="Hyden B."/>
            <person name="Feng K."/>
            <person name="Yates T.B."/>
            <person name="Jawdy S."/>
            <person name="Cereghino C."/>
            <person name="Smart L.B."/>
            <person name="Muchero W."/>
        </authorList>
    </citation>
    <scope>NUCLEOTIDE SEQUENCE</scope>
    <source>
        <tissue evidence="1">Shoot tip</tissue>
    </source>
</reference>
<gene>
    <name evidence="1" type="ORF">OIU74_028029</name>
</gene>
<evidence type="ECO:0000313" key="1">
    <source>
        <dbReference type="EMBL" id="KAJ6745263.1"/>
    </source>
</evidence>
<accession>A0A9Q0VBG1</accession>
<keyword evidence="2" id="KW-1185">Reference proteome</keyword>
<evidence type="ECO:0000313" key="2">
    <source>
        <dbReference type="Proteomes" id="UP001151752"/>
    </source>
</evidence>
<reference evidence="1" key="1">
    <citation type="submission" date="2022-11" db="EMBL/GenBank/DDBJ databases">
        <authorList>
            <person name="Hyden B.L."/>
            <person name="Feng K."/>
            <person name="Yates T."/>
            <person name="Jawdy S."/>
            <person name="Smart L.B."/>
            <person name="Muchero W."/>
        </authorList>
    </citation>
    <scope>NUCLEOTIDE SEQUENCE</scope>
    <source>
        <tissue evidence="1">Shoot tip</tissue>
    </source>
</reference>
<protein>
    <submittedName>
        <fullName evidence="1">Uncharacterized protein</fullName>
    </submittedName>
</protein>
<comment type="caution">
    <text evidence="1">The sequence shown here is derived from an EMBL/GenBank/DDBJ whole genome shotgun (WGS) entry which is preliminary data.</text>
</comment>
<sequence>MTETLSISSLEFNRKLITFFFSSSLPKRISGSEEFVASLIIVKEALSS</sequence>